<sequence length="604" mass="68394">MKVLKNHWLQMALRQKLIVAFACFIVIPYIIIGGTLSWLFVQSNKRMILDATLANNRQIAQNIDTSLSPLLRFTMVPVQNKALFQLMRKDYEAAAFPLLERSQAFDEVGDLIRNSIMLYTDLIDSAVIYQSKNNMILGRSNNDYMNHAYLEHEFYHEPFVQSILSQHGNYVSVGIHEERLLSIKPTPVVSIGRAVVDPFSKEKLGFILFNINAENLKSLWSDIQFTKHARYYLVDQNANIIYSKDGGDIGKSAEAVLGKSFQAIAGGKEQLYQDKQNYAIKATSSLSGWSAVTVIPKHELFGFVDTILRTIAISLFVLLGLSIAASIYIATGVTKPLRRLERQMKLVSQGELDISIDIQHGEFGKIGVTINRMLQDIRRMIRTIYTEEQEKRRLETLALQSQIRPHFMYNTLNAIKWMANMQGASGIEEALTAFSSVIQFTARTQLDFVSVREEIQFIRDYAKILDFRYLGKFELTLDIDEGVWEYQILKFLLQPLVENAIFHGFDAIPYKGKLEIRVHEEEGNIRITVTDNGRGMSPQQLGSMNDSRQVDDNLNAIGISNIRKRIELHFGTSYGLTITSAENAGTAASLLVPVIKPAFKGDSR</sequence>
<organism evidence="17 18">
    <name type="scientific">Paenibacillus rhizovicinus</name>
    <dbReference type="NCBI Taxonomy" id="2704463"/>
    <lineage>
        <taxon>Bacteria</taxon>
        <taxon>Bacillati</taxon>
        <taxon>Bacillota</taxon>
        <taxon>Bacilli</taxon>
        <taxon>Bacillales</taxon>
        <taxon>Paenibacillaceae</taxon>
        <taxon>Paenibacillus</taxon>
    </lineage>
</organism>
<dbReference type="SUPFAM" id="SSF158472">
    <property type="entry name" value="HAMP domain-like"/>
    <property type="match status" value="1"/>
</dbReference>
<evidence type="ECO:0000313" key="17">
    <source>
        <dbReference type="EMBL" id="QHW33567.1"/>
    </source>
</evidence>
<dbReference type="EMBL" id="CP048286">
    <property type="protein sequence ID" value="QHW33567.1"/>
    <property type="molecule type" value="Genomic_DNA"/>
</dbReference>
<dbReference type="PANTHER" id="PTHR34220">
    <property type="entry name" value="SENSOR HISTIDINE KINASE YPDA"/>
    <property type="match status" value="1"/>
</dbReference>
<evidence type="ECO:0000256" key="5">
    <source>
        <dbReference type="ARBA" id="ARBA00022553"/>
    </source>
</evidence>
<feature type="domain" description="Histidine kinase" evidence="15">
    <location>
        <begin position="489"/>
        <end position="596"/>
    </location>
</feature>
<evidence type="ECO:0000256" key="7">
    <source>
        <dbReference type="ARBA" id="ARBA00022692"/>
    </source>
</evidence>
<dbReference type="Gene3D" id="3.30.450.20">
    <property type="entry name" value="PAS domain"/>
    <property type="match status" value="1"/>
</dbReference>
<dbReference type="Pfam" id="PF06580">
    <property type="entry name" value="His_kinase"/>
    <property type="match status" value="1"/>
</dbReference>
<keyword evidence="4" id="KW-1003">Cell membrane</keyword>
<dbReference type="Proteomes" id="UP000479114">
    <property type="component" value="Chromosome"/>
</dbReference>
<dbReference type="GO" id="GO:0005524">
    <property type="term" value="F:ATP binding"/>
    <property type="evidence" value="ECO:0007669"/>
    <property type="project" value="UniProtKB-KW"/>
</dbReference>
<dbReference type="InterPro" id="IPR005467">
    <property type="entry name" value="His_kinase_dom"/>
</dbReference>
<evidence type="ECO:0000256" key="9">
    <source>
        <dbReference type="ARBA" id="ARBA00022777"/>
    </source>
</evidence>
<keyword evidence="12" id="KW-0902">Two-component regulatory system</keyword>
<evidence type="ECO:0000256" key="10">
    <source>
        <dbReference type="ARBA" id="ARBA00022840"/>
    </source>
</evidence>
<proteinExistence type="predicted"/>
<dbReference type="AlphaFoldDB" id="A0A6C0P529"/>
<dbReference type="Pfam" id="PF00672">
    <property type="entry name" value="HAMP"/>
    <property type="match status" value="1"/>
</dbReference>
<dbReference type="Gene3D" id="3.30.565.10">
    <property type="entry name" value="Histidine kinase-like ATPase, C-terminal domain"/>
    <property type="match status" value="1"/>
</dbReference>
<feature type="domain" description="HAMP" evidence="16">
    <location>
        <begin position="331"/>
        <end position="382"/>
    </location>
</feature>
<name>A0A6C0P529_9BACL</name>
<evidence type="ECO:0000313" key="18">
    <source>
        <dbReference type="Proteomes" id="UP000479114"/>
    </source>
</evidence>
<keyword evidence="11 14" id="KW-1133">Transmembrane helix</keyword>
<evidence type="ECO:0000256" key="14">
    <source>
        <dbReference type="SAM" id="Phobius"/>
    </source>
</evidence>
<evidence type="ECO:0000256" key="2">
    <source>
        <dbReference type="ARBA" id="ARBA00004651"/>
    </source>
</evidence>
<evidence type="ECO:0000256" key="8">
    <source>
        <dbReference type="ARBA" id="ARBA00022741"/>
    </source>
</evidence>
<comment type="subcellular location">
    <subcellularLocation>
        <location evidence="2">Cell membrane</location>
        <topology evidence="2">Multi-pass membrane protein</topology>
    </subcellularLocation>
</comment>
<evidence type="ECO:0000256" key="6">
    <source>
        <dbReference type="ARBA" id="ARBA00022679"/>
    </source>
</evidence>
<dbReference type="Gene3D" id="1.10.287.130">
    <property type="match status" value="1"/>
</dbReference>
<dbReference type="InterPro" id="IPR003660">
    <property type="entry name" value="HAMP_dom"/>
</dbReference>
<dbReference type="PROSITE" id="PS50109">
    <property type="entry name" value="HIS_KIN"/>
    <property type="match status" value="1"/>
</dbReference>
<evidence type="ECO:0000256" key="1">
    <source>
        <dbReference type="ARBA" id="ARBA00000085"/>
    </source>
</evidence>
<protein>
    <recommendedName>
        <fullName evidence="3">histidine kinase</fullName>
        <ecNumber evidence="3">2.7.13.3</ecNumber>
    </recommendedName>
</protein>
<dbReference type="EC" id="2.7.13.3" evidence="3"/>
<dbReference type="CDD" id="cd06225">
    <property type="entry name" value="HAMP"/>
    <property type="match status" value="1"/>
</dbReference>
<dbReference type="InterPro" id="IPR050640">
    <property type="entry name" value="Bact_2-comp_sensor_kinase"/>
</dbReference>
<comment type="catalytic activity">
    <reaction evidence="1">
        <text>ATP + protein L-histidine = ADP + protein N-phospho-L-histidine.</text>
        <dbReference type="EC" id="2.7.13.3"/>
    </reaction>
</comment>
<keyword evidence="13 14" id="KW-0472">Membrane</keyword>
<evidence type="ECO:0000256" key="3">
    <source>
        <dbReference type="ARBA" id="ARBA00012438"/>
    </source>
</evidence>
<reference evidence="17 18" key="1">
    <citation type="submission" date="2020-02" db="EMBL/GenBank/DDBJ databases">
        <title>Paenibacillus sp. nov., isolated from rhizosphere soil of tomato.</title>
        <authorList>
            <person name="Weon H.-Y."/>
            <person name="Lee S.A."/>
        </authorList>
    </citation>
    <scope>NUCLEOTIDE SEQUENCE [LARGE SCALE GENOMIC DNA]</scope>
    <source>
        <strain evidence="17 18">14171R-81</strain>
    </source>
</reference>
<keyword evidence="8" id="KW-0547">Nucleotide-binding</keyword>
<dbReference type="InterPro" id="IPR010559">
    <property type="entry name" value="Sig_transdc_His_kin_internal"/>
</dbReference>
<keyword evidence="9 17" id="KW-0418">Kinase</keyword>
<dbReference type="SMART" id="SM00304">
    <property type="entry name" value="HAMP"/>
    <property type="match status" value="1"/>
</dbReference>
<dbReference type="InterPro" id="IPR036890">
    <property type="entry name" value="HATPase_C_sf"/>
</dbReference>
<evidence type="ECO:0000256" key="13">
    <source>
        <dbReference type="ARBA" id="ARBA00023136"/>
    </source>
</evidence>
<dbReference type="KEGG" id="prz:GZH47_24065"/>
<feature type="transmembrane region" description="Helical" evidence="14">
    <location>
        <begin position="17"/>
        <end position="41"/>
    </location>
</feature>
<keyword evidence="6" id="KW-0808">Transferase</keyword>
<evidence type="ECO:0000256" key="11">
    <source>
        <dbReference type="ARBA" id="ARBA00022989"/>
    </source>
</evidence>
<keyword evidence="10" id="KW-0067">ATP-binding</keyword>
<keyword evidence="7 14" id="KW-0812">Transmembrane</keyword>
<accession>A0A6C0P529</accession>
<evidence type="ECO:0000256" key="4">
    <source>
        <dbReference type="ARBA" id="ARBA00022475"/>
    </source>
</evidence>
<dbReference type="Pfam" id="PF02518">
    <property type="entry name" value="HATPase_c"/>
    <property type="match status" value="1"/>
</dbReference>
<dbReference type="GO" id="GO:0005886">
    <property type="term" value="C:plasma membrane"/>
    <property type="evidence" value="ECO:0007669"/>
    <property type="project" value="UniProtKB-SubCell"/>
</dbReference>
<dbReference type="PANTHER" id="PTHR34220:SF11">
    <property type="entry name" value="SENSOR PROTEIN KINASE HPTS"/>
    <property type="match status" value="1"/>
</dbReference>
<dbReference type="SMART" id="SM00387">
    <property type="entry name" value="HATPase_c"/>
    <property type="match status" value="1"/>
</dbReference>
<evidence type="ECO:0000259" key="16">
    <source>
        <dbReference type="PROSITE" id="PS50885"/>
    </source>
</evidence>
<dbReference type="RefSeq" id="WP_162643565.1">
    <property type="nucleotide sequence ID" value="NZ_CP048286.1"/>
</dbReference>
<evidence type="ECO:0000259" key="15">
    <source>
        <dbReference type="PROSITE" id="PS50109"/>
    </source>
</evidence>
<dbReference type="SUPFAM" id="SSF55874">
    <property type="entry name" value="ATPase domain of HSP90 chaperone/DNA topoisomerase II/histidine kinase"/>
    <property type="match status" value="1"/>
</dbReference>
<keyword evidence="18" id="KW-1185">Reference proteome</keyword>
<evidence type="ECO:0000256" key="12">
    <source>
        <dbReference type="ARBA" id="ARBA00023012"/>
    </source>
</evidence>
<dbReference type="GO" id="GO:0000155">
    <property type="term" value="F:phosphorelay sensor kinase activity"/>
    <property type="evidence" value="ECO:0007669"/>
    <property type="project" value="InterPro"/>
</dbReference>
<dbReference type="PROSITE" id="PS50885">
    <property type="entry name" value="HAMP"/>
    <property type="match status" value="1"/>
</dbReference>
<gene>
    <name evidence="17" type="ORF">GZH47_24065</name>
</gene>
<feature type="transmembrane region" description="Helical" evidence="14">
    <location>
        <begin position="307"/>
        <end position="330"/>
    </location>
</feature>
<keyword evidence="5" id="KW-0597">Phosphoprotein</keyword>
<dbReference type="InterPro" id="IPR003594">
    <property type="entry name" value="HATPase_dom"/>
</dbReference>